<name>F6D252_METPW</name>
<dbReference type="EMBL" id="CP002772">
    <property type="protein sequence ID" value="AEG17918.1"/>
    <property type="molecule type" value="Genomic_DNA"/>
</dbReference>
<gene>
    <name evidence="1" type="ordered locus">MSWAN_0893</name>
</gene>
<dbReference type="GO" id="GO:0005737">
    <property type="term" value="C:cytoplasm"/>
    <property type="evidence" value="ECO:0007669"/>
    <property type="project" value="TreeGrafter"/>
</dbReference>
<proteinExistence type="predicted"/>
<dbReference type="PANTHER" id="PTHR13017:SF0">
    <property type="entry name" value="METHENYLTETRAHYDROFOLATE SYNTHASE DOMAIN-CONTAINING PROTEIN"/>
    <property type="match status" value="1"/>
</dbReference>
<dbReference type="PANTHER" id="PTHR13017">
    <property type="entry name" value="5-FORMYLTETRAHYDROFOLATE CYCLO-LIGASE-RELATED"/>
    <property type="match status" value="1"/>
</dbReference>
<dbReference type="Gene3D" id="3.40.50.10420">
    <property type="entry name" value="NagB/RpiA/CoA transferase-like"/>
    <property type="match status" value="1"/>
</dbReference>
<dbReference type="eggNOG" id="arCOG00474">
    <property type="taxonomic scope" value="Archaea"/>
</dbReference>
<dbReference type="AlphaFoldDB" id="F6D252"/>
<dbReference type="HOGENOM" id="CLU_031500_1_0_2"/>
<dbReference type="OrthoDB" id="18307at2157"/>
<dbReference type="RefSeq" id="WP_013825420.1">
    <property type="nucleotide sequence ID" value="NC_015574.1"/>
</dbReference>
<evidence type="ECO:0000313" key="2">
    <source>
        <dbReference type="Proteomes" id="UP000009231"/>
    </source>
</evidence>
<sequence>MNLKNKEEMRNLIWDTLERKKISKYPKNWHGRIPDFYGSDLAAGVLRSTAEWKKSSVIFSSPDSAQKKVREYTLLDYKTLIMASPNLERGYILIRASDARGNEKIASTKEGAFRFGETIETFPKVDLVVEGSVAVDMSGGRLGKGKGYGDTEISHLFKEKSIDEDTVIATTVHETQIVDKVPREVHDQKINMIITPERVIGIGKGN</sequence>
<dbReference type="SUPFAM" id="SSF100950">
    <property type="entry name" value="NagB/RpiA/CoA transferase-like"/>
    <property type="match status" value="1"/>
</dbReference>
<dbReference type="GO" id="GO:0016874">
    <property type="term" value="F:ligase activity"/>
    <property type="evidence" value="ECO:0007669"/>
    <property type="project" value="UniProtKB-KW"/>
</dbReference>
<dbReference type="Proteomes" id="UP000009231">
    <property type="component" value="Chromosome"/>
</dbReference>
<reference evidence="1 2" key="1">
    <citation type="journal article" date="2014" name="Int. J. Syst. Evol. Microbiol.">
        <title>Methanobacterium paludis sp. nov. and a novel strain of Methanobacterium lacus isolated from northern peatlands.</title>
        <authorList>
            <person name="Cadillo-Quiroz H."/>
            <person name="Brauer S.L."/>
            <person name="Goodson N."/>
            <person name="Yavitt J.B."/>
            <person name="Zinder S.H."/>
        </authorList>
    </citation>
    <scope>NUCLEOTIDE SEQUENCE [LARGE SCALE GENOMIC DNA]</scope>
    <source>
        <strain evidence="2">DSM 25820 / JCM 18151 / SWAN1</strain>
    </source>
</reference>
<dbReference type="InterPro" id="IPR002698">
    <property type="entry name" value="FTHF_cligase"/>
</dbReference>
<evidence type="ECO:0000313" key="1">
    <source>
        <dbReference type="EMBL" id="AEG17918.1"/>
    </source>
</evidence>
<protein>
    <submittedName>
        <fullName evidence="1">5-formyltetrahydrofolate cyclo-ligase</fullName>
    </submittedName>
</protein>
<accession>F6D252</accession>
<dbReference type="KEGG" id="mew:MSWAN_0893"/>
<dbReference type="Pfam" id="PF01812">
    <property type="entry name" value="5-FTHF_cyc-lig"/>
    <property type="match status" value="1"/>
</dbReference>
<keyword evidence="2" id="KW-1185">Reference proteome</keyword>
<dbReference type="InterPro" id="IPR024185">
    <property type="entry name" value="FTHF_cligase-like_sf"/>
</dbReference>
<dbReference type="STRING" id="868131.MSWAN_0893"/>
<dbReference type="InterPro" id="IPR037171">
    <property type="entry name" value="NagB/RpiA_transferase-like"/>
</dbReference>
<organism evidence="1 2">
    <name type="scientific">Methanobacterium paludis (strain DSM 25820 / JCM 18151 / SWAN1)</name>
    <dbReference type="NCBI Taxonomy" id="868131"/>
    <lineage>
        <taxon>Archaea</taxon>
        <taxon>Methanobacteriati</taxon>
        <taxon>Methanobacteriota</taxon>
        <taxon>Methanomada group</taxon>
        <taxon>Methanobacteria</taxon>
        <taxon>Methanobacteriales</taxon>
        <taxon>Methanobacteriaceae</taxon>
        <taxon>Methanobacterium</taxon>
    </lineage>
</organism>
<dbReference type="GeneID" id="10668395"/>